<evidence type="ECO:0000259" key="2">
    <source>
        <dbReference type="Pfam" id="PF10646"/>
    </source>
</evidence>
<dbReference type="RefSeq" id="WP_183183426.1">
    <property type="nucleotide sequence ID" value="NZ_BMNP01000003.1"/>
</dbReference>
<keyword evidence="1" id="KW-0812">Transmembrane</keyword>
<evidence type="ECO:0000313" key="4">
    <source>
        <dbReference type="Proteomes" id="UP000559598"/>
    </source>
</evidence>
<keyword evidence="1" id="KW-1133">Transmembrane helix</keyword>
<evidence type="ECO:0000313" key="3">
    <source>
        <dbReference type="EMBL" id="MBB4073038.1"/>
    </source>
</evidence>
<dbReference type="Pfam" id="PF10646">
    <property type="entry name" value="Germane"/>
    <property type="match status" value="1"/>
</dbReference>
<accession>A0A840DSL6</accession>
<sequence length="364" mass="40181">MRKSQWNEEEIESLLRQMPRVKDRRSKAAIYEQITRSKQPKRSARIVPAIVSVAAACLFVIIGGSLYSSSPENKKEQPEMSTMMKREQSAQKQQMTMQANETSVSSRVLMSGNAVVFGLPDASAQAVIPVSIPVEAQTTLNEQLEAVKGELVDLGLDAKWLEGVTITASRKNEWTVRLPSTHPVFSSGSTGEEMFLASIDETIRWLGGTSVLFFTETKKGIDLPNTGHLETIAISPKQRAYYFYTPKEGAPMLLVPSQQSFATIEKALESMQTASGAFRPSIAKEVHIASVQTQNDQLVVQFTADSSFADAASSQWMLEAILLTAKEFHFRSVTFTGGNVDHIGPYRWNEKITVPVAPNPLPVR</sequence>
<protein>
    <recommendedName>
        <fullName evidence="2">GerMN domain-containing protein</fullName>
    </recommendedName>
</protein>
<dbReference type="EMBL" id="JACIDE010000004">
    <property type="protein sequence ID" value="MBB4073038.1"/>
    <property type="molecule type" value="Genomic_DNA"/>
</dbReference>
<keyword evidence="4" id="KW-1185">Reference proteome</keyword>
<feature type="domain" description="GerMN" evidence="2">
    <location>
        <begin position="242"/>
        <end position="336"/>
    </location>
</feature>
<comment type="caution">
    <text evidence="3">The sequence shown here is derived from an EMBL/GenBank/DDBJ whole genome shotgun (WGS) entry which is preliminary data.</text>
</comment>
<dbReference type="AlphaFoldDB" id="A0A840DSL6"/>
<organism evidence="3 4">
    <name type="scientific">Anoxybacteroides voinovskiense</name>
    <dbReference type="NCBI Taxonomy" id="230470"/>
    <lineage>
        <taxon>Bacteria</taxon>
        <taxon>Bacillati</taxon>
        <taxon>Bacillota</taxon>
        <taxon>Bacilli</taxon>
        <taxon>Bacillales</taxon>
        <taxon>Anoxybacillaceae</taxon>
        <taxon>Anoxybacteroides</taxon>
    </lineage>
</organism>
<proteinExistence type="predicted"/>
<dbReference type="Proteomes" id="UP000559598">
    <property type="component" value="Unassembled WGS sequence"/>
</dbReference>
<reference evidence="3 4" key="1">
    <citation type="submission" date="2020-08" db="EMBL/GenBank/DDBJ databases">
        <title>Genomic Encyclopedia of Type Strains, Phase IV (KMG-IV): sequencing the most valuable type-strain genomes for metagenomic binning, comparative biology and taxonomic classification.</title>
        <authorList>
            <person name="Goeker M."/>
        </authorList>
    </citation>
    <scope>NUCLEOTIDE SEQUENCE [LARGE SCALE GENOMIC DNA]</scope>
    <source>
        <strain evidence="3 4">DSM 17075</strain>
    </source>
</reference>
<dbReference type="InterPro" id="IPR019606">
    <property type="entry name" value="GerMN"/>
</dbReference>
<keyword evidence="1" id="KW-0472">Membrane</keyword>
<name>A0A840DSL6_9BACL</name>
<feature type="transmembrane region" description="Helical" evidence="1">
    <location>
        <begin position="46"/>
        <end position="67"/>
    </location>
</feature>
<evidence type="ECO:0000256" key="1">
    <source>
        <dbReference type="SAM" id="Phobius"/>
    </source>
</evidence>
<gene>
    <name evidence="3" type="ORF">GGR02_000799</name>
</gene>